<comment type="similarity">
    <text evidence="2">Belongs to the PBP/GOBP family.</text>
</comment>
<keyword evidence="3" id="KW-0964">Secreted</keyword>
<protein>
    <submittedName>
        <fullName evidence="5">Short form D7 salivary protein SD7-1</fullName>
    </submittedName>
</protein>
<proteinExistence type="evidence at transcript level"/>
<evidence type="ECO:0000256" key="1">
    <source>
        <dbReference type="ARBA" id="ARBA00004613"/>
    </source>
</evidence>
<sequence length="146" mass="16942">MIRTLLLLALFSITVSEGKYPQWSFFTVCSNQYYSHDKTNLCKIKRLEFGHHVHGIKDLFDCVFMGYQWQTVAHPRTLQPNTIISDLKANGLNENDARPVVTNCQKTHGSKITALQYFMCLWNNAKTKPGILKWIKIKNENFFKPC</sequence>
<evidence type="ECO:0000256" key="3">
    <source>
        <dbReference type="ARBA" id="ARBA00022525"/>
    </source>
</evidence>
<keyword evidence="4" id="KW-0732">Signal</keyword>
<reference evidence="5" key="1">
    <citation type="journal article" date="2010" name="J. Med. Entomol.">
        <title>The salivary gland transcriptome of the eastern tree hole mosquito, Ochlerotatus triseriatus.</title>
        <authorList>
            <person name="Calvo E."/>
            <person name="Sanchez-Vargas I."/>
            <person name="Kotsyfakis M."/>
            <person name="Favreau A.J."/>
            <person name="Barbian K.D."/>
            <person name="Pham V.M."/>
            <person name="Olson K.E."/>
            <person name="Ribeiro J.M."/>
        </authorList>
    </citation>
    <scope>NUCLEOTIDE SEQUENCE</scope>
    <source>
        <tissue evidence="5">Salivary glands</tissue>
    </source>
</reference>
<evidence type="ECO:0000256" key="2">
    <source>
        <dbReference type="ARBA" id="ARBA00008098"/>
    </source>
</evidence>
<feature type="chain" id="PRO_5002975368" evidence="4">
    <location>
        <begin position="19"/>
        <end position="146"/>
    </location>
</feature>
<name>C6ZQZ1_OCHTR</name>
<dbReference type="InterPro" id="IPR036728">
    <property type="entry name" value="PBP_GOBP_sf"/>
</dbReference>
<dbReference type="Gene3D" id="1.10.238.20">
    <property type="entry name" value="Pheromone/general odorant binding protein domain"/>
    <property type="match status" value="1"/>
</dbReference>
<dbReference type="SUPFAM" id="SSF47565">
    <property type="entry name" value="Insect pheromone/odorant-binding proteins"/>
    <property type="match status" value="1"/>
</dbReference>
<accession>C6ZQZ1</accession>
<dbReference type="AlphaFoldDB" id="C6ZQZ1"/>
<dbReference type="GO" id="GO:0005576">
    <property type="term" value="C:extracellular region"/>
    <property type="evidence" value="ECO:0007669"/>
    <property type="project" value="UniProtKB-SubCell"/>
</dbReference>
<dbReference type="EMBL" id="EZ114942">
    <property type="protein sequence ID" value="ACU30995.1"/>
    <property type="molecule type" value="mRNA"/>
</dbReference>
<evidence type="ECO:0000256" key="4">
    <source>
        <dbReference type="SAM" id="SignalP"/>
    </source>
</evidence>
<evidence type="ECO:0000313" key="5">
    <source>
        <dbReference type="EMBL" id="ACU30995.1"/>
    </source>
</evidence>
<dbReference type="GO" id="GO:0005549">
    <property type="term" value="F:odorant binding"/>
    <property type="evidence" value="ECO:0007669"/>
    <property type="project" value="InterPro"/>
</dbReference>
<comment type="subcellular location">
    <subcellularLocation>
        <location evidence="1">Secreted</location>
    </subcellularLocation>
</comment>
<organism evidence="5">
    <name type="scientific">Ochlerotatus triseriatus</name>
    <name type="common">Eastern treehole mosquito</name>
    <name type="synonym">Aedes triseriatus</name>
    <dbReference type="NCBI Taxonomy" id="7162"/>
    <lineage>
        <taxon>Eukaryota</taxon>
        <taxon>Metazoa</taxon>
        <taxon>Ecdysozoa</taxon>
        <taxon>Arthropoda</taxon>
        <taxon>Hexapoda</taxon>
        <taxon>Insecta</taxon>
        <taxon>Pterygota</taxon>
        <taxon>Neoptera</taxon>
        <taxon>Endopterygota</taxon>
        <taxon>Diptera</taxon>
        <taxon>Nematocera</taxon>
        <taxon>Culicoidea</taxon>
        <taxon>Culicidae</taxon>
        <taxon>Culicinae</taxon>
        <taxon>Aedini</taxon>
        <taxon>Ochlerotatus</taxon>
        <taxon>Protomacleaya</taxon>
    </lineage>
</organism>
<feature type="signal peptide" evidence="4">
    <location>
        <begin position="1"/>
        <end position="18"/>
    </location>
</feature>